<accession>A0A364JM90</accession>
<organism evidence="2 3">
    <name type="scientific">Macrococcoides goetzii</name>
    <dbReference type="NCBI Taxonomy" id="1891097"/>
    <lineage>
        <taxon>Bacteria</taxon>
        <taxon>Bacillati</taxon>
        <taxon>Bacillota</taxon>
        <taxon>Bacilli</taxon>
        <taxon>Bacillales</taxon>
        <taxon>Staphylococcaceae</taxon>
        <taxon>Macrococcoides</taxon>
    </lineage>
</organism>
<feature type="domain" description="HTH cro/C1-type" evidence="1">
    <location>
        <begin position="35"/>
        <end position="59"/>
    </location>
</feature>
<dbReference type="EMBL" id="MJBI02000004">
    <property type="protein sequence ID" value="RAI80140.1"/>
    <property type="molecule type" value="Genomic_DNA"/>
</dbReference>
<evidence type="ECO:0000313" key="3">
    <source>
        <dbReference type="Proteomes" id="UP000229523"/>
    </source>
</evidence>
<dbReference type="Proteomes" id="UP000229523">
    <property type="component" value="Unassembled WGS sequence"/>
</dbReference>
<dbReference type="InterPro" id="IPR001387">
    <property type="entry name" value="Cro/C1-type_HTH"/>
</dbReference>
<protein>
    <recommendedName>
        <fullName evidence="1">HTH cro/C1-type domain-containing protein</fullName>
    </recommendedName>
</protein>
<proteinExistence type="predicted"/>
<comment type="caution">
    <text evidence="2">The sequence shown here is derived from an EMBL/GenBank/DDBJ whole genome shotgun (WGS) entry which is preliminary data.</text>
</comment>
<reference evidence="2 3" key="1">
    <citation type="journal article" date="2018" name="Front. Microbiol.">
        <title>Description and Comparative Genomics of Macrococcus caseolyticus subsp. hominis subsp. nov., Macrococcus goetzii sp. nov., Macrococcus epidermidis sp. nov., and Macrococcus bohemicus sp. nov., Novel Macrococci From Human Clinical Material With Virulence Potential and Suspected Uptake of Foreign DNA by Natural Transformation.</title>
        <authorList>
            <person name="Maslanova I."/>
            <person name="Wertheimer Z."/>
            <person name="Sedlacek I."/>
            <person name="Svec P."/>
            <person name="Indrakova A."/>
            <person name="Kovarovic V."/>
            <person name="Schumann P."/>
            <person name="Sproer C."/>
            <person name="Kralova S."/>
            <person name="Sedo O."/>
            <person name="Kristofova L."/>
            <person name="Vrbovska V."/>
            <person name="Fuzik T."/>
            <person name="Petras P."/>
            <person name="Zdrahal Z."/>
            <person name="Ruzickova V."/>
            <person name="Doskar J."/>
            <person name="Pantucek R."/>
        </authorList>
    </citation>
    <scope>NUCLEOTIDE SEQUENCE [LARGE SCALE GENOMIC DNA]</scope>
    <source>
        <strain evidence="2 3">CCM 4927</strain>
    </source>
</reference>
<sequence>MLQRTLTLKWVLIVLELNKCLVQSFAERQLHLNIWFSTLEAICKALDCQPEDLFEYVKDE</sequence>
<evidence type="ECO:0000259" key="1">
    <source>
        <dbReference type="Pfam" id="PF13443"/>
    </source>
</evidence>
<name>A0A364JM90_9STAP</name>
<evidence type="ECO:0000313" key="2">
    <source>
        <dbReference type="EMBL" id="RAI80140.1"/>
    </source>
</evidence>
<dbReference type="Pfam" id="PF13443">
    <property type="entry name" value="HTH_26"/>
    <property type="match status" value="1"/>
</dbReference>
<keyword evidence="3" id="KW-1185">Reference proteome</keyword>
<gene>
    <name evidence="2" type="ORF">BFS35_010165</name>
</gene>
<dbReference type="AlphaFoldDB" id="A0A364JM90"/>